<dbReference type="Pfam" id="PF00038">
    <property type="entry name" value="Filament"/>
    <property type="match status" value="1"/>
</dbReference>
<dbReference type="FunFam" id="1.20.5.170:FF:000002">
    <property type="entry name" value="Type I keratin KA11"/>
    <property type="match status" value="1"/>
</dbReference>
<evidence type="ECO:0000256" key="6">
    <source>
        <dbReference type="SAM" id="MobiDB-lite"/>
    </source>
</evidence>
<dbReference type="FunFam" id="1.20.5.500:FF:000001">
    <property type="entry name" value="Type II keratin 23"/>
    <property type="match status" value="1"/>
</dbReference>
<evidence type="ECO:0000256" key="5">
    <source>
        <dbReference type="SAM" id="Coils"/>
    </source>
</evidence>
<name>A0AAV2ZUY3_PYXAD</name>
<dbReference type="GO" id="GO:0005198">
    <property type="term" value="F:structural molecule activity"/>
    <property type="evidence" value="ECO:0007669"/>
    <property type="project" value="InterPro"/>
</dbReference>
<dbReference type="PANTHER" id="PTHR23239:SF377">
    <property type="entry name" value="KERATIN 34"/>
    <property type="match status" value="1"/>
</dbReference>
<gene>
    <name evidence="8" type="ORF">GDO54_013342</name>
</gene>
<feature type="coiled-coil region" evidence="5">
    <location>
        <begin position="244"/>
        <end position="278"/>
    </location>
</feature>
<dbReference type="PANTHER" id="PTHR23239">
    <property type="entry name" value="INTERMEDIATE FILAMENT"/>
    <property type="match status" value="1"/>
</dbReference>
<keyword evidence="1" id="KW-0416">Keratin</keyword>
<feature type="compositionally biased region" description="Basic and acidic residues" evidence="6">
    <location>
        <begin position="474"/>
        <end position="489"/>
    </location>
</feature>
<evidence type="ECO:0000256" key="3">
    <source>
        <dbReference type="ARBA" id="ARBA00023054"/>
    </source>
</evidence>
<feature type="coiled-coil region" evidence="5">
    <location>
        <begin position="138"/>
        <end position="172"/>
    </location>
</feature>
<evidence type="ECO:0000313" key="9">
    <source>
        <dbReference type="Proteomes" id="UP001181693"/>
    </source>
</evidence>
<dbReference type="Gene3D" id="1.20.5.170">
    <property type="match status" value="1"/>
</dbReference>
<evidence type="ECO:0000256" key="4">
    <source>
        <dbReference type="RuleBase" id="RU000685"/>
    </source>
</evidence>
<dbReference type="Gene3D" id="1.20.5.1160">
    <property type="entry name" value="Vasodilator-stimulated phosphoprotein"/>
    <property type="match status" value="1"/>
</dbReference>
<keyword evidence="9" id="KW-1185">Reference proteome</keyword>
<proteinExistence type="inferred from homology"/>
<keyword evidence="2 4" id="KW-0403">Intermediate filament</keyword>
<feature type="coiled-coil region" evidence="5">
    <location>
        <begin position="357"/>
        <end position="430"/>
    </location>
</feature>
<dbReference type="SUPFAM" id="SSF64593">
    <property type="entry name" value="Intermediate filament protein, coiled coil region"/>
    <property type="match status" value="2"/>
</dbReference>
<evidence type="ECO:0000313" key="8">
    <source>
        <dbReference type="EMBL" id="DBA22304.1"/>
    </source>
</evidence>
<dbReference type="InterPro" id="IPR002957">
    <property type="entry name" value="Keratin_I"/>
</dbReference>
<evidence type="ECO:0000256" key="1">
    <source>
        <dbReference type="ARBA" id="ARBA00022744"/>
    </source>
</evidence>
<evidence type="ECO:0000256" key="2">
    <source>
        <dbReference type="ARBA" id="ARBA00022754"/>
    </source>
</evidence>
<evidence type="ECO:0000259" key="7">
    <source>
        <dbReference type="PROSITE" id="PS51842"/>
    </source>
</evidence>
<dbReference type="PROSITE" id="PS51842">
    <property type="entry name" value="IF_ROD_2"/>
    <property type="match status" value="1"/>
</dbReference>
<dbReference type="PROSITE" id="PS00226">
    <property type="entry name" value="IF_ROD_1"/>
    <property type="match status" value="1"/>
</dbReference>
<dbReference type="InterPro" id="IPR039008">
    <property type="entry name" value="IF_rod_dom"/>
</dbReference>
<dbReference type="GO" id="GO:0045109">
    <property type="term" value="P:intermediate filament organization"/>
    <property type="evidence" value="ECO:0007669"/>
    <property type="project" value="TreeGrafter"/>
</dbReference>
<accession>A0AAV2ZUY3</accession>
<dbReference type="SMART" id="SM01391">
    <property type="entry name" value="Filament"/>
    <property type="match status" value="1"/>
</dbReference>
<dbReference type="EMBL" id="DYDO01000006">
    <property type="protein sequence ID" value="DBA22304.1"/>
    <property type="molecule type" value="Genomic_DNA"/>
</dbReference>
<comment type="similarity">
    <text evidence="4">Belongs to the intermediate filament family.</text>
</comment>
<reference evidence="8" key="1">
    <citation type="thesis" date="2020" institute="ProQuest LLC" country="789 East Eisenhower Parkway, Ann Arbor, MI, USA">
        <title>Comparative Genomics and Chromosome Evolution.</title>
        <authorList>
            <person name="Mudd A.B."/>
        </authorList>
    </citation>
    <scope>NUCLEOTIDE SEQUENCE</scope>
    <source>
        <strain evidence="8">1538</strain>
        <tissue evidence="8">Blood</tissue>
    </source>
</reference>
<dbReference type="Gene3D" id="1.20.5.500">
    <property type="entry name" value="Single helix bin"/>
    <property type="match status" value="1"/>
</dbReference>
<keyword evidence="3 5" id="KW-0175">Coiled coil</keyword>
<sequence length="489" mass="53084">MSVKQSHRSSSGSLGGPGSGSSSITRTSTVRTGGYYRAPSVHGGLGSRVIGSTYGVGGLGCASAGSVNFGLGSAGGYGSGFGYGSGSAGGFGFGSGSAGGFGFGSGSAGRFGSGFGYGGGSFVSGGEKVLNIDEKETMQVLNDRLATYLNKVRCLEEENAQLERKIREWYDKQAPYTSPDFNPYFRNIEDIQSKIMQGSAANANLLLQIDNARLAADDFKTKFETEAALRMGVEADINGLRRVHDELLLGKKDLEMQHQNLTEELHFLKKNHEEEVNSLRSQLGAKINVEVDAAPTQDLNKVLGKLRAQYENIMDQNAKEAEKWFHDKSDELNQQMSSSSQQLQTFSTEVLQLKHTFQNLEIDLQTQNSMVAALENTLAETEARYCAQLGQLQDMINDVEIKLSGLRSDLERQNIEYKTLLDVKTHLEREIATYRQLLDGEDIQYVSTTRSTLYIGSSGGSGGISHSSSGKARTIVEDVREGFSQSKRD</sequence>
<dbReference type="InterPro" id="IPR018039">
    <property type="entry name" value="IF_conserved"/>
</dbReference>
<feature type="region of interest" description="Disordered" evidence="6">
    <location>
        <begin position="1"/>
        <end position="27"/>
    </location>
</feature>
<dbReference type="AlphaFoldDB" id="A0AAV2ZUY3"/>
<dbReference type="Proteomes" id="UP001181693">
    <property type="component" value="Unassembled WGS sequence"/>
</dbReference>
<organism evidence="8 9">
    <name type="scientific">Pyxicephalus adspersus</name>
    <name type="common">African bullfrog</name>
    <dbReference type="NCBI Taxonomy" id="30357"/>
    <lineage>
        <taxon>Eukaryota</taxon>
        <taxon>Metazoa</taxon>
        <taxon>Chordata</taxon>
        <taxon>Craniata</taxon>
        <taxon>Vertebrata</taxon>
        <taxon>Euteleostomi</taxon>
        <taxon>Amphibia</taxon>
        <taxon>Batrachia</taxon>
        <taxon>Anura</taxon>
        <taxon>Neobatrachia</taxon>
        <taxon>Ranoidea</taxon>
        <taxon>Pyxicephalidae</taxon>
        <taxon>Pyxicephalinae</taxon>
        <taxon>Pyxicephalus</taxon>
    </lineage>
</organism>
<protein>
    <recommendedName>
        <fullName evidence="7">IF rod domain-containing protein</fullName>
    </recommendedName>
</protein>
<dbReference type="PRINTS" id="PR01248">
    <property type="entry name" value="TYPE1KERATIN"/>
</dbReference>
<feature type="region of interest" description="Disordered" evidence="6">
    <location>
        <begin position="457"/>
        <end position="489"/>
    </location>
</feature>
<dbReference type="GO" id="GO:0030855">
    <property type="term" value="P:epithelial cell differentiation"/>
    <property type="evidence" value="ECO:0007669"/>
    <property type="project" value="TreeGrafter"/>
</dbReference>
<dbReference type="GO" id="GO:0005882">
    <property type="term" value="C:intermediate filament"/>
    <property type="evidence" value="ECO:0007669"/>
    <property type="project" value="UniProtKB-KW"/>
</dbReference>
<feature type="domain" description="IF rod" evidence="7">
    <location>
        <begin position="134"/>
        <end position="445"/>
    </location>
</feature>
<dbReference type="FunFam" id="1.20.5.1160:FF:000002">
    <property type="entry name" value="Type I keratin 10"/>
    <property type="match status" value="1"/>
</dbReference>
<comment type="caution">
    <text evidence="8">The sequence shown here is derived from an EMBL/GenBank/DDBJ whole genome shotgun (WGS) entry which is preliminary data.</text>
</comment>